<protein>
    <submittedName>
        <fullName evidence="1">Uncharacterized protein</fullName>
    </submittedName>
</protein>
<dbReference type="Proteomes" id="UP000029647">
    <property type="component" value="Unassembled WGS sequence"/>
</dbReference>
<evidence type="ECO:0000313" key="2">
    <source>
        <dbReference type="Proteomes" id="UP000029647"/>
    </source>
</evidence>
<accession>A0A090WA12</accession>
<comment type="caution">
    <text evidence="1">The sequence shown here is derived from an EMBL/GenBank/DDBJ whole genome shotgun (WGS) entry which is preliminary data.</text>
</comment>
<reference evidence="1 2" key="1">
    <citation type="journal article" date="2014" name="Genome Announc.">
        <title>Draft Genome Sequences of Marine Flavobacterium Nonlabens Strains NR17, NR24, NR27, NR32, NR33, and Ara13.</title>
        <authorList>
            <person name="Nakanishi M."/>
            <person name="Meirelles P."/>
            <person name="Suzuki R."/>
            <person name="Takatani N."/>
            <person name="Mino S."/>
            <person name="Suda W."/>
            <person name="Oshima K."/>
            <person name="Hattori M."/>
            <person name="Ohkuma M."/>
            <person name="Hosokawa M."/>
            <person name="Miyashita K."/>
            <person name="Thompson F.L."/>
            <person name="Niwa A."/>
            <person name="Sawabe T."/>
            <person name="Sawabe T."/>
        </authorList>
    </citation>
    <scope>NUCLEOTIDE SEQUENCE [LARGE SCALE GENOMIC DNA]</scope>
    <source>
        <strain evidence="2">JCM19275</strain>
    </source>
</reference>
<evidence type="ECO:0000313" key="1">
    <source>
        <dbReference type="EMBL" id="GAL73796.1"/>
    </source>
</evidence>
<dbReference type="EMBL" id="BBNT01000001">
    <property type="protein sequence ID" value="GAL73796.1"/>
    <property type="molecule type" value="Genomic_DNA"/>
</dbReference>
<gene>
    <name evidence="1" type="ORF">JCM19275_2643</name>
</gene>
<proteinExistence type="predicted"/>
<dbReference type="AlphaFoldDB" id="A0A090WA12"/>
<organism evidence="1 2">
    <name type="scientific">Nonlabens ulvanivorans</name>
    <name type="common">Persicivirga ulvanivorans</name>
    <dbReference type="NCBI Taxonomy" id="906888"/>
    <lineage>
        <taxon>Bacteria</taxon>
        <taxon>Pseudomonadati</taxon>
        <taxon>Bacteroidota</taxon>
        <taxon>Flavobacteriia</taxon>
        <taxon>Flavobacteriales</taxon>
        <taxon>Flavobacteriaceae</taxon>
        <taxon>Nonlabens</taxon>
    </lineage>
</organism>
<sequence length="46" mass="5382">MLHIDNHGSEKVAIANGMTLEKTFTDFGDNRFHVYSQSRKEWLKTK</sequence>
<name>A0A090WA12_NONUL</name>